<name>A0A919BJY3_9GAMM</name>
<evidence type="ECO:0000256" key="2">
    <source>
        <dbReference type="PROSITE-ProRule" id="PRU00169"/>
    </source>
</evidence>
<keyword evidence="1 2" id="KW-0597">Phosphoprotein</keyword>
<evidence type="ECO:0000313" key="5">
    <source>
        <dbReference type="Proteomes" id="UP000623842"/>
    </source>
</evidence>
<feature type="domain" description="Response regulatory" evidence="3">
    <location>
        <begin position="149"/>
        <end position="265"/>
    </location>
</feature>
<dbReference type="SMART" id="SM00448">
    <property type="entry name" value="REC"/>
    <property type="match status" value="1"/>
</dbReference>
<reference evidence="4" key="2">
    <citation type="submission" date="2020-09" db="EMBL/GenBank/DDBJ databases">
        <authorList>
            <person name="Sun Q."/>
            <person name="Kim S."/>
        </authorList>
    </citation>
    <scope>NUCLEOTIDE SEQUENCE</scope>
    <source>
        <strain evidence="4">KCTC 42731</strain>
    </source>
</reference>
<dbReference type="AlphaFoldDB" id="A0A919BJY3"/>
<organism evidence="4 5">
    <name type="scientific">Thalassotalea marina</name>
    <dbReference type="NCBI Taxonomy" id="1673741"/>
    <lineage>
        <taxon>Bacteria</taxon>
        <taxon>Pseudomonadati</taxon>
        <taxon>Pseudomonadota</taxon>
        <taxon>Gammaproteobacteria</taxon>
        <taxon>Alteromonadales</taxon>
        <taxon>Colwelliaceae</taxon>
        <taxon>Thalassotalea</taxon>
    </lineage>
</organism>
<comment type="caution">
    <text evidence="4">The sequence shown here is derived from an EMBL/GenBank/DDBJ whole genome shotgun (WGS) entry which is preliminary data.</text>
</comment>
<dbReference type="EMBL" id="BNCK01000004">
    <property type="protein sequence ID" value="GHF92389.1"/>
    <property type="molecule type" value="Genomic_DNA"/>
</dbReference>
<gene>
    <name evidence="4" type="ORF">GCM10017161_20620</name>
</gene>
<dbReference type="InterPro" id="IPR050595">
    <property type="entry name" value="Bact_response_regulator"/>
</dbReference>
<dbReference type="InterPro" id="IPR001789">
    <property type="entry name" value="Sig_transdc_resp-reg_receiver"/>
</dbReference>
<accession>A0A919BJY3</accession>
<dbReference type="GO" id="GO:0000160">
    <property type="term" value="P:phosphorelay signal transduction system"/>
    <property type="evidence" value="ECO:0007669"/>
    <property type="project" value="InterPro"/>
</dbReference>
<evidence type="ECO:0000313" key="4">
    <source>
        <dbReference type="EMBL" id="GHF92389.1"/>
    </source>
</evidence>
<dbReference type="SUPFAM" id="SSF52172">
    <property type="entry name" value="CheY-like"/>
    <property type="match status" value="1"/>
</dbReference>
<evidence type="ECO:0000256" key="1">
    <source>
        <dbReference type="ARBA" id="ARBA00022553"/>
    </source>
</evidence>
<dbReference type="PANTHER" id="PTHR44591">
    <property type="entry name" value="STRESS RESPONSE REGULATOR PROTEIN 1"/>
    <property type="match status" value="1"/>
</dbReference>
<feature type="modified residue" description="4-aspartylphosphate" evidence="2">
    <location>
        <position position="198"/>
    </location>
</feature>
<dbReference type="PROSITE" id="PS50110">
    <property type="entry name" value="RESPONSE_REGULATORY"/>
    <property type="match status" value="1"/>
</dbReference>
<sequence>MHNNIVFVSNYDLYKDLISNLLNEDSRFLDYYFSCSDAANLLLSGSIELFIIGHEFIEDSIEDYQNYTKLYKAQSTIKPILLCDEFDLELANKYLEEKLVDGVFVARPFIDKERLQIRLKQAISKCQTTSTAYVIEHDLTNLIQNERPSILIIEDDDFFSEVYKTSLTDFELDIIVVADCQAASDAIYLNKPCLIFLDYNLPDFNGFEFLQSIKSDPGLSDIPVIVVTGDTDPELNKRSHQIGATKFLKKPLNTKDISTIANAILREQHLARS</sequence>
<dbReference type="Proteomes" id="UP000623842">
    <property type="component" value="Unassembled WGS sequence"/>
</dbReference>
<dbReference type="CDD" id="cd00156">
    <property type="entry name" value="REC"/>
    <property type="match status" value="1"/>
</dbReference>
<protein>
    <recommendedName>
        <fullName evidence="3">Response regulatory domain-containing protein</fullName>
    </recommendedName>
</protein>
<dbReference type="PANTHER" id="PTHR44591:SF23">
    <property type="entry name" value="CHEY SUBFAMILY"/>
    <property type="match status" value="1"/>
</dbReference>
<dbReference type="Pfam" id="PF00072">
    <property type="entry name" value="Response_reg"/>
    <property type="match status" value="1"/>
</dbReference>
<evidence type="ECO:0000259" key="3">
    <source>
        <dbReference type="PROSITE" id="PS50110"/>
    </source>
</evidence>
<keyword evidence="5" id="KW-1185">Reference proteome</keyword>
<proteinExistence type="predicted"/>
<dbReference type="Gene3D" id="3.40.50.2300">
    <property type="match status" value="1"/>
</dbReference>
<dbReference type="InterPro" id="IPR011006">
    <property type="entry name" value="CheY-like_superfamily"/>
</dbReference>
<reference evidence="4" key="1">
    <citation type="journal article" date="2014" name="Int. J. Syst. Evol. Microbiol.">
        <title>Complete genome sequence of Corynebacterium casei LMG S-19264T (=DSM 44701T), isolated from a smear-ripened cheese.</title>
        <authorList>
            <consortium name="US DOE Joint Genome Institute (JGI-PGF)"/>
            <person name="Walter F."/>
            <person name="Albersmeier A."/>
            <person name="Kalinowski J."/>
            <person name="Ruckert C."/>
        </authorList>
    </citation>
    <scope>NUCLEOTIDE SEQUENCE</scope>
    <source>
        <strain evidence="4">KCTC 42731</strain>
    </source>
</reference>